<evidence type="ECO:0000256" key="1">
    <source>
        <dbReference type="SAM" id="MobiDB-lite"/>
    </source>
</evidence>
<evidence type="ECO:0000313" key="2">
    <source>
        <dbReference type="EMBL" id="KAL3784696.1"/>
    </source>
</evidence>
<reference evidence="2 3" key="1">
    <citation type="journal article" date="2020" name="G3 (Bethesda)">
        <title>Improved Reference Genome for Cyclotella cryptica CCMP332, a Model for Cell Wall Morphogenesis, Salinity Adaptation, and Lipid Production in Diatoms (Bacillariophyta).</title>
        <authorList>
            <person name="Roberts W.R."/>
            <person name="Downey K.M."/>
            <person name="Ruck E.C."/>
            <person name="Traller J.C."/>
            <person name="Alverson A.J."/>
        </authorList>
    </citation>
    <scope>NUCLEOTIDE SEQUENCE [LARGE SCALE GENOMIC DNA]</scope>
    <source>
        <strain evidence="2 3">CCMP332</strain>
    </source>
</reference>
<feature type="compositionally biased region" description="Polar residues" evidence="1">
    <location>
        <begin position="304"/>
        <end position="313"/>
    </location>
</feature>
<organism evidence="2 3">
    <name type="scientific">Cyclotella cryptica</name>
    <dbReference type="NCBI Taxonomy" id="29204"/>
    <lineage>
        <taxon>Eukaryota</taxon>
        <taxon>Sar</taxon>
        <taxon>Stramenopiles</taxon>
        <taxon>Ochrophyta</taxon>
        <taxon>Bacillariophyta</taxon>
        <taxon>Coscinodiscophyceae</taxon>
        <taxon>Thalassiosirophycidae</taxon>
        <taxon>Stephanodiscales</taxon>
        <taxon>Stephanodiscaceae</taxon>
        <taxon>Cyclotella</taxon>
    </lineage>
</organism>
<feature type="region of interest" description="Disordered" evidence="1">
    <location>
        <begin position="198"/>
        <end position="420"/>
    </location>
</feature>
<feature type="compositionally biased region" description="Basic and acidic residues" evidence="1">
    <location>
        <begin position="472"/>
        <end position="482"/>
    </location>
</feature>
<sequence length="615" mass="68398">MVSTVQSKSKSLVDYDDKTEHLSPKSAADHRQGLTPPSNLIALSPEQTEFVNFSVGCPVFYNIRFRGERNQLMTIVDVTEGTVQSASLDMVSRKFWYSIKRRKKQTSMSSNESETHQIDTVIEDEIIFATKCPILLDGTIEGEILHFKPVKQEDSEAETFHYTVLYFTEDDRLRIEEGISAGINGRIKYRATRNGQQGIPQNTACENRANNGKASSPLKLVNIPVNDDNSQNEVSEISDRSDVGAPSAVDVDHSRAEISDSVLQRKQQPVVKHTNSKGSAEELESAKKNTFDNEPLTRCEVSRKASNPMGNKRTTCRKDFKSNNISAMTRPKTIHSNKNVSNINTDRNNTNERAKASDSSGTSNNPIGNMLPNSASKSAPVLGSLLQSRQSSPSSIHTTNHCNAETPDSNGTASTTSESRWMRANQRVEHPRELDIETVEEAEAEKEEVIYISSSESLFSEDHKSLNGTEIKSCERNSRKESNPMNVSTASHEHHQKPSQPKNSQITQCIPRKRSSVGNSNSLSLLTANRDMARPTAHDPLQEPLTHPRSTEHQMLDNPSASRKRQLVNNSQKSCNSLSKVPKCEKSTALTLVLTIPPWVNHKQLCSKFLQLVFS</sequence>
<feature type="compositionally biased region" description="Polar residues" evidence="1">
    <location>
        <begin position="334"/>
        <end position="348"/>
    </location>
</feature>
<evidence type="ECO:0000313" key="3">
    <source>
        <dbReference type="Proteomes" id="UP001516023"/>
    </source>
</evidence>
<proteinExistence type="predicted"/>
<comment type="caution">
    <text evidence="2">The sequence shown here is derived from an EMBL/GenBank/DDBJ whole genome shotgun (WGS) entry which is preliminary data.</text>
</comment>
<feature type="compositionally biased region" description="Basic and acidic residues" evidence="1">
    <location>
        <begin position="11"/>
        <end position="32"/>
    </location>
</feature>
<feature type="region of interest" description="Disordered" evidence="1">
    <location>
        <begin position="1"/>
        <end position="39"/>
    </location>
</feature>
<gene>
    <name evidence="2" type="ORF">HJC23_007705</name>
</gene>
<feature type="compositionally biased region" description="Polar residues" evidence="1">
    <location>
        <begin position="198"/>
        <end position="214"/>
    </location>
</feature>
<protein>
    <submittedName>
        <fullName evidence="2">Uncharacterized protein</fullName>
    </submittedName>
</protein>
<keyword evidence="3" id="KW-1185">Reference proteome</keyword>
<feature type="compositionally biased region" description="Polar residues" evidence="1">
    <location>
        <begin position="357"/>
        <end position="377"/>
    </location>
</feature>
<feature type="compositionally biased region" description="Low complexity" evidence="1">
    <location>
        <begin position="384"/>
        <end position="395"/>
    </location>
</feature>
<accession>A0ABD3PC19</accession>
<feature type="compositionally biased region" description="Basic and acidic residues" evidence="1">
    <location>
        <begin position="284"/>
        <end position="303"/>
    </location>
</feature>
<feature type="region of interest" description="Disordered" evidence="1">
    <location>
        <begin position="533"/>
        <end position="578"/>
    </location>
</feature>
<name>A0ABD3PC19_9STRA</name>
<feature type="compositionally biased region" description="Polar residues" evidence="1">
    <location>
        <begin position="557"/>
        <end position="578"/>
    </location>
</feature>
<feature type="region of interest" description="Disordered" evidence="1">
    <location>
        <begin position="470"/>
        <end position="506"/>
    </location>
</feature>
<dbReference type="EMBL" id="JABMIG020000230">
    <property type="protein sequence ID" value="KAL3784696.1"/>
    <property type="molecule type" value="Genomic_DNA"/>
</dbReference>
<dbReference type="AlphaFoldDB" id="A0ABD3PC19"/>
<feature type="compositionally biased region" description="Polar residues" evidence="1">
    <location>
        <begin position="396"/>
        <end position="419"/>
    </location>
</feature>
<dbReference type="Proteomes" id="UP001516023">
    <property type="component" value="Unassembled WGS sequence"/>
</dbReference>
<feature type="compositionally biased region" description="Polar residues" evidence="1">
    <location>
        <begin position="1"/>
        <end position="10"/>
    </location>
</feature>